<dbReference type="EMBL" id="JAEMHM010000007">
    <property type="protein sequence ID" value="MBJ6725044.1"/>
    <property type="molecule type" value="Genomic_DNA"/>
</dbReference>
<proteinExistence type="predicted"/>
<dbReference type="AlphaFoldDB" id="A0A8J7IQQ8"/>
<comment type="caution">
    <text evidence="1">The sequence shown here is derived from an EMBL/GenBank/DDBJ whole genome shotgun (WGS) entry which is preliminary data.</text>
</comment>
<name>A0A8J7IQQ8_9BACT</name>
<gene>
    <name evidence="1" type="ORF">JFN93_10020</name>
</gene>
<keyword evidence="2" id="KW-1185">Reference proteome</keyword>
<dbReference type="InterPro" id="IPR014347">
    <property type="entry name" value="Tautomerase/MIF_sf"/>
</dbReference>
<organism evidence="1 2">
    <name type="scientific">Geomesophilobacter sediminis</name>
    <dbReference type="NCBI Taxonomy" id="2798584"/>
    <lineage>
        <taxon>Bacteria</taxon>
        <taxon>Pseudomonadati</taxon>
        <taxon>Thermodesulfobacteriota</taxon>
        <taxon>Desulfuromonadia</taxon>
        <taxon>Geobacterales</taxon>
        <taxon>Geobacteraceae</taxon>
        <taxon>Geomesophilobacter</taxon>
    </lineage>
</organism>
<dbReference type="Gene3D" id="3.30.429.10">
    <property type="entry name" value="Macrophage Migration Inhibitory Factor"/>
    <property type="match status" value="1"/>
</dbReference>
<sequence>MAFLRFTGFQREFLEEQSELFAEEFSRVAHLPRERVSVELLGLKPITDTPRSLEILMFPREKKVYDEIAEMLNALLCHFGFPDVHLFFVLLQPSLYYQEGRPFAAAEA</sequence>
<dbReference type="InterPro" id="IPR015017">
    <property type="entry name" value="DUF1904"/>
</dbReference>
<dbReference type="RefSeq" id="WP_199383933.1">
    <property type="nucleotide sequence ID" value="NZ_JAEMHM010000007.1"/>
</dbReference>
<dbReference type="Proteomes" id="UP000636888">
    <property type="component" value="Unassembled WGS sequence"/>
</dbReference>
<reference evidence="1" key="1">
    <citation type="submission" date="2020-12" db="EMBL/GenBank/DDBJ databases">
        <title>Geomonas sp. Red875, isolated from river sediment.</title>
        <authorList>
            <person name="Xu Z."/>
            <person name="Zhang Z."/>
            <person name="Masuda Y."/>
            <person name="Itoh H."/>
            <person name="Senoo K."/>
        </authorList>
    </citation>
    <scope>NUCLEOTIDE SEQUENCE</scope>
    <source>
        <strain evidence="1">Red875</strain>
    </source>
</reference>
<evidence type="ECO:0000313" key="1">
    <source>
        <dbReference type="EMBL" id="MBJ6725044.1"/>
    </source>
</evidence>
<dbReference type="Pfam" id="PF08921">
    <property type="entry name" value="DUF1904"/>
    <property type="match status" value="1"/>
</dbReference>
<evidence type="ECO:0000313" key="2">
    <source>
        <dbReference type="Proteomes" id="UP000636888"/>
    </source>
</evidence>
<protein>
    <submittedName>
        <fullName evidence="1">DUF1904 family protein</fullName>
    </submittedName>
</protein>
<dbReference type="SUPFAM" id="SSF55331">
    <property type="entry name" value="Tautomerase/MIF"/>
    <property type="match status" value="1"/>
</dbReference>
<accession>A0A8J7IQQ8</accession>